<dbReference type="Proteomes" id="UP000003688">
    <property type="component" value="Unassembled WGS sequence"/>
</dbReference>
<dbReference type="EMBL" id="ABOX02000055">
    <property type="protein sequence ID" value="EEF57882.1"/>
    <property type="molecule type" value="Genomic_DNA"/>
</dbReference>
<comment type="caution">
    <text evidence="1">The sequence shown here is derived from an EMBL/GenBank/DDBJ whole genome shotgun (WGS) entry which is preliminary data.</text>
</comment>
<organism evidence="1 2">
    <name type="scientific">Pedosphaera parvula (strain Ellin514)</name>
    <dbReference type="NCBI Taxonomy" id="320771"/>
    <lineage>
        <taxon>Bacteria</taxon>
        <taxon>Pseudomonadati</taxon>
        <taxon>Verrucomicrobiota</taxon>
        <taxon>Pedosphaerae</taxon>
        <taxon>Pedosphaerales</taxon>
        <taxon>Pedosphaeraceae</taxon>
        <taxon>Pedosphaera</taxon>
    </lineage>
</organism>
<name>B9XQN2_PEDPL</name>
<protein>
    <submittedName>
        <fullName evidence="1">Uncharacterized protein</fullName>
    </submittedName>
</protein>
<accession>B9XQN2</accession>
<sequence length="40" mass="4627">MNTNGNRREGVKVHSFWPRFEGMWSLELGMKARFSSAKLA</sequence>
<gene>
    <name evidence="1" type="ORF">Cflav_PD0946</name>
</gene>
<evidence type="ECO:0000313" key="1">
    <source>
        <dbReference type="EMBL" id="EEF57882.1"/>
    </source>
</evidence>
<dbReference type="AlphaFoldDB" id="B9XQN2"/>
<feature type="non-terminal residue" evidence="1">
    <location>
        <position position="40"/>
    </location>
</feature>
<evidence type="ECO:0000313" key="2">
    <source>
        <dbReference type="Proteomes" id="UP000003688"/>
    </source>
</evidence>
<proteinExistence type="predicted"/>
<reference evidence="1 2" key="1">
    <citation type="journal article" date="2011" name="J. Bacteriol.">
        <title>Genome sequence of 'Pedosphaera parvula' Ellin514, an aerobic Verrucomicrobial isolate from pasture soil.</title>
        <authorList>
            <person name="Kant R."/>
            <person name="van Passel M.W."/>
            <person name="Sangwan P."/>
            <person name="Palva A."/>
            <person name="Lucas S."/>
            <person name="Copeland A."/>
            <person name="Lapidus A."/>
            <person name="Glavina Del Rio T."/>
            <person name="Dalin E."/>
            <person name="Tice H."/>
            <person name="Bruce D."/>
            <person name="Goodwin L."/>
            <person name="Pitluck S."/>
            <person name="Chertkov O."/>
            <person name="Larimer F.W."/>
            <person name="Land M.L."/>
            <person name="Hauser L."/>
            <person name="Brettin T.S."/>
            <person name="Detter J.C."/>
            <person name="Han S."/>
            <person name="de Vos W.M."/>
            <person name="Janssen P.H."/>
            <person name="Smidt H."/>
        </authorList>
    </citation>
    <scope>NUCLEOTIDE SEQUENCE [LARGE SCALE GENOMIC DNA]</scope>
    <source>
        <strain evidence="1 2">Ellin514</strain>
    </source>
</reference>
<keyword evidence="2" id="KW-1185">Reference proteome</keyword>